<gene>
    <name evidence="2" type="ORF">FWK35_00033689</name>
</gene>
<keyword evidence="3" id="KW-1185">Reference proteome</keyword>
<dbReference type="Pfam" id="PF14291">
    <property type="entry name" value="DUF4371"/>
    <property type="match status" value="1"/>
</dbReference>
<organism evidence="2 3">
    <name type="scientific">Aphis craccivora</name>
    <name type="common">Cowpea aphid</name>
    <dbReference type="NCBI Taxonomy" id="307492"/>
    <lineage>
        <taxon>Eukaryota</taxon>
        <taxon>Metazoa</taxon>
        <taxon>Ecdysozoa</taxon>
        <taxon>Arthropoda</taxon>
        <taxon>Hexapoda</taxon>
        <taxon>Insecta</taxon>
        <taxon>Pterygota</taxon>
        <taxon>Neoptera</taxon>
        <taxon>Paraneoptera</taxon>
        <taxon>Hemiptera</taxon>
        <taxon>Sternorrhyncha</taxon>
        <taxon>Aphidomorpha</taxon>
        <taxon>Aphidoidea</taxon>
        <taxon>Aphididae</taxon>
        <taxon>Aphidini</taxon>
        <taxon>Aphis</taxon>
        <taxon>Aphis</taxon>
    </lineage>
</organism>
<feature type="domain" description="TTF-type" evidence="1">
    <location>
        <begin position="124"/>
        <end position="208"/>
    </location>
</feature>
<evidence type="ECO:0000259" key="1">
    <source>
        <dbReference type="SMART" id="SM00597"/>
    </source>
</evidence>
<name>A0A6G0VLW8_APHCR</name>
<dbReference type="PANTHER" id="PTHR45749:SF23">
    <property type="entry name" value="ZINC FINGER MYM-TYPE PROTEIN 1-LIKE"/>
    <property type="match status" value="1"/>
</dbReference>
<dbReference type="PANTHER" id="PTHR45749">
    <property type="match status" value="1"/>
</dbReference>
<dbReference type="AlphaFoldDB" id="A0A6G0VLW8"/>
<dbReference type="SMART" id="SM00597">
    <property type="entry name" value="ZnF_TTF"/>
    <property type="match status" value="1"/>
</dbReference>
<feature type="non-terminal residue" evidence="2">
    <location>
        <position position="375"/>
    </location>
</feature>
<protein>
    <submittedName>
        <fullName evidence="2">Zinc finger MYM-type protein 1-like</fullName>
    </submittedName>
</protein>
<dbReference type="Proteomes" id="UP000478052">
    <property type="component" value="Unassembled WGS sequence"/>
</dbReference>
<dbReference type="InterPro" id="IPR025398">
    <property type="entry name" value="DUF4371"/>
</dbReference>
<evidence type="ECO:0000313" key="3">
    <source>
        <dbReference type="Proteomes" id="UP000478052"/>
    </source>
</evidence>
<comment type="caution">
    <text evidence="2">The sequence shown here is derived from an EMBL/GenBank/DDBJ whole genome shotgun (WGS) entry which is preliminary data.</text>
</comment>
<reference evidence="2 3" key="1">
    <citation type="submission" date="2019-08" db="EMBL/GenBank/DDBJ databases">
        <title>Whole genome of Aphis craccivora.</title>
        <authorList>
            <person name="Voronova N.V."/>
            <person name="Shulinski R.S."/>
            <person name="Bandarenka Y.V."/>
            <person name="Zhorov D.G."/>
            <person name="Warner D."/>
        </authorList>
    </citation>
    <scope>NUCLEOTIDE SEQUENCE [LARGE SCALE GENOMIC DNA]</scope>
    <source>
        <strain evidence="2">180601</strain>
        <tissue evidence="2">Whole Body</tissue>
    </source>
</reference>
<sequence length="375" mass="42595">MCTPCCIQRVIDRASNRCGDAVSEPQIGIGIERISEIVEEVLEVSSTPAVSVGLVLNENICSENDIGLWPENMRSSNIDYCIKIGASAFQNCDKDIIDNKSFKQSDRHSEKNFTRKCQTNFFERKTRNGEIIKRSWLCFSPNNGHVYCFVCKLFSQTRSQFTHGGYCDWKNAVTRLVEHEISKNHLNSVINLAARSREVGRIDQKLTEQSEDEAKTWGDILRRLISVIVFISERGLAFRGENETFGSPKNGNYLGILELIANGHTNYLSSKICEEIVQLIGKKVFNEVISRIKHSKYYSISLDSTPDEGHVDQLTLIFRYLEENIPVERFVAFMPNQGHKSKDMFKGLDTFLKENDLDIQNCRGQSYDNASSMSG</sequence>
<accession>A0A6G0VLW8</accession>
<dbReference type="OrthoDB" id="6605751at2759"/>
<evidence type="ECO:0000313" key="2">
    <source>
        <dbReference type="EMBL" id="KAF0689951.1"/>
    </source>
</evidence>
<dbReference type="InterPro" id="IPR006580">
    <property type="entry name" value="Znf_TTF"/>
</dbReference>
<proteinExistence type="predicted"/>
<dbReference type="EMBL" id="VUJU01016257">
    <property type="protein sequence ID" value="KAF0689951.1"/>
    <property type="molecule type" value="Genomic_DNA"/>
</dbReference>